<dbReference type="GO" id="GO:0007165">
    <property type="term" value="P:signal transduction"/>
    <property type="evidence" value="ECO:0007669"/>
    <property type="project" value="InterPro"/>
</dbReference>
<reference evidence="2" key="2">
    <citation type="submission" date="2023-04" db="EMBL/GenBank/DDBJ databases">
        <authorList>
            <person name="Bu L."/>
            <person name="Lu L."/>
            <person name="Laidemitt M.R."/>
            <person name="Zhang S.M."/>
            <person name="Mutuku M."/>
            <person name="Mkoji G."/>
            <person name="Steinauer M."/>
            <person name="Loker E.S."/>
        </authorList>
    </citation>
    <scope>NUCLEOTIDE SEQUENCE</scope>
    <source>
        <strain evidence="2">KasaAsao</strain>
        <tissue evidence="2">Whole Snail</tissue>
    </source>
</reference>
<dbReference type="EMBL" id="JASAOG010000134">
    <property type="protein sequence ID" value="KAK0048747.1"/>
    <property type="molecule type" value="Genomic_DNA"/>
</dbReference>
<dbReference type="SUPFAM" id="SSF52200">
    <property type="entry name" value="Toll/Interleukin receptor TIR domain"/>
    <property type="match status" value="1"/>
</dbReference>
<dbReference type="AlphaFoldDB" id="A0AAD8B666"/>
<feature type="domain" description="TIR" evidence="1">
    <location>
        <begin position="1"/>
        <end position="121"/>
    </location>
</feature>
<evidence type="ECO:0000313" key="2">
    <source>
        <dbReference type="EMBL" id="KAK0048747.1"/>
    </source>
</evidence>
<dbReference type="PROSITE" id="PS50104">
    <property type="entry name" value="TIR"/>
    <property type="match status" value="1"/>
</dbReference>
<dbReference type="InterPro" id="IPR000157">
    <property type="entry name" value="TIR_dom"/>
</dbReference>
<comment type="caution">
    <text evidence="2">The sequence shown here is derived from an EMBL/GenBank/DDBJ whole genome shotgun (WGS) entry which is preliminary data.</text>
</comment>
<organism evidence="2 3">
    <name type="scientific">Biomphalaria pfeifferi</name>
    <name type="common">Bloodfluke planorb</name>
    <name type="synonym">Freshwater snail</name>
    <dbReference type="NCBI Taxonomy" id="112525"/>
    <lineage>
        <taxon>Eukaryota</taxon>
        <taxon>Metazoa</taxon>
        <taxon>Spiralia</taxon>
        <taxon>Lophotrochozoa</taxon>
        <taxon>Mollusca</taxon>
        <taxon>Gastropoda</taxon>
        <taxon>Heterobranchia</taxon>
        <taxon>Euthyneura</taxon>
        <taxon>Panpulmonata</taxon>
        <taxon>Hygrophila</taxon>
        <taxon>Lymnaeoidea</taxon>
        <taxon>Planorbidae</taxon>
        <taxon>Biomphalaria</taxon>
    </lineage>
</organism>
<feature type="non-terminal residue" evidence="2">
    <location>
        <position position="1"/>
    </location>
</feature>
<gene>
    <name evidence="2" type="ORF">Bpfe_021856</name>
</gene>
<dbReference type="Gene3D" id="3.40.50.10140">
    <property type="entry name" value="Toll/interleukin-1 receptor homology (TIR) domain"/>
    <property type="match status" value="1"/>
</dbReference>
<evidence type="ECO:0000313" key="3">
    <source>
        <dbReference type="Proteomes" id="UP001233172"/>
    </source>
</evidence>
<dbReference type="Proteomes" id="UP001233172">
    <property type="component" value="Unassembled WGS sequence"/>
</dbReference>
<accession>A0AAD8B666</accession>
<name>A0AAD8B666_BIOPF</name>
<protein>
    <submittedName>
        <fullName evidence="2">Toll-like receptor 4</fullName>
    </submittedName>
</protein>
<reference evidence="2" key="1">
    <citation type="journal article" date="2023" name="PLoS Negl. Trop. Dis.">
        <title>A genome sequence for Biomphalaria pfeifferi, the major vector snail for the human-infecting parasite Schistosoma mansoni.</title>
        <authorList>
            <person name="Bu L."/>
            <person name="Lu L."/>
            <person name="Laidemitt M.R."/>
            <person name="Zhang S.M."/>
            <person name="Mutuku M."/>
            <person name="Mkoji G."/>
            <person name="Steinauer M."/>
            <person name="Loker E.S."/>
        </authorList>
    </citation>
    <scope>NUCLEOTIDE SEQUENCE</scope>
    <source>
        <strain evidence="2">KasaAsao</strain>
    </source>
</reference>
<dbReference type="InterPro" id="IPR035897">
    <property type="entry name" value="Toll_tir_struct_dom_sf"/>
</dbReference>
<proteinExistence type="predicted"/>
<keyword evidence="3" id="KW-1185">Reference proteome</keyword>
<sequence>YLEEDLKVSTFVHHRDLGPGYTDQQMFESMSDSWRILLVITQRFLNNYDLSDIIMKYASHSMNPANEKRVVLLVQQTQLYNIPGYLYDVLEDSRIIVISDLSAPLDYVKRQAIKQCLRDIQ</sequence>
<keyword evidence="2" id="KW-0675">Receptor</keyword>
<evidence type="ECO:0000259" key="1">
    <source>
        <dbReference type="PROSITE" id="PS50104"/>
    </source>
</evidence>